<evidence type="ECO:0000259" key="8">
    <source>
        <dbReference type="PROSITE" id="PS50109"/>
    </source>
</evidence>
<dbReference type="Gene3D" id="1.10.287.130">
    <property type="match status" value="1"/>
</dbReference>
<proteinExistence type="predicted"/>
<name>A0A4R6SYS9_9SPHI</name>
<dbReference type="EMBL" id="SNYC01000003">
    <property type="protein sequence ID" value="TDQ11202.1"/>
    <property type="molecule type" value="Genomic_DNA"/>
</dbReference>
<dbReference type="InterPro" id="IPR003594">
    <property type="entry name" value="HATPase_dom"/>
</dbReference>
<dbReference type="InterPro" id="IPR050736">
    <property type="entry name" value="Sensor_HK_Regulatory"/>
</dbReference>
<comment type="caution">
    <text evidence="9">The sequence shown here is derived from an EMBL/GenBank/DDBJ whole genome shotgun (WGS) entry which is preliminary data.</text>
</comment>
<dbReference type="PANTHER" id="PTHR43711:SF1">
    <property type="entry name" value="HISTIDINE KINASE 1"/>
    <property type="match status" value="1"/>
</dbReference>
<feature type="transmembrane region" description="Helical" evidence="7">
    <location>
        <begin position="200"/>
        <end position="220"/>
    </location>
</feature>
<keyword evidence="7" id="KW-0812">Transmembrane</keyword>
<keyword evidence="6" id="KW-0902">Two-component regulatory system</keyword>
<dbReference type="AlphaFoldDB" id="A0A4R6SYS9"/>
<feature type="transmembrane region" description="Helical" evidence="7">
    <location>
        <begin position="34"/>
        <end position="54"/>
    </location>
</feature>
<dbReference type="Gene3D" id="3.30.565.10">
    <property type="entry name" value="Histidine kinase-like ATPase, C-terminal domain"/>
    <property type="match status" value="1"/>
</dbReference>
<evidence type="ECO:0000256" key="1">
    <source>
        <dbReference type="ARBA" id="ARBA00000085"/>
    </source>
</evidence>
<dbReference type="InterPro" id="IPR004358">
    <property type="entry name" value="Sig_transdc_His_kin-like_C"/>
</dbReference>
<dbReference type="SMART" id="SM00387">
    <property type="entry name" value="HATPase_c"/>
    <property type="match status" value="1"/>
</dbReference>
<dbReference type="CDD" id="cd00082">
    <property type="entry name" value="HisKA"/>
    <property type="match status" value="1"/>
</dbReference>
<evidence type="ECO:0000256" key="3">
    <source>
        <dbReference type="ARBA" id="ARBA00022553"/>
    </source>
</evidence>
<evidence type="ECO:0000256" key="6">
    <source>
        <dbReference type="ARBA" id="ARBA00023012"/>
    </source>
</evidence>
<feature type="transmembrane region" description="Helical" evidence="7">
    <location>
        <begin position="170"/>
        <end position="188"/>
    </location>
</feature>
<dbReference type="Pfam" id="PF00512">
    <property type="entry name" value="HisKA"/>
    <property type="match status" value="1"/>
</dbReference>
<keyword evidence="7" id="KW-0472">Membrane</keyword>
<keyword evidence="3" id="KW-0597">Phosphoprotein</keyword>
<dbReference type="OrthoDB" id="9813151at2"/>
<dbReference type="GO" id="GO:0000155">
    <property type="term" value="F:phosphorelay sensor kinase activity"/>
    <property type="evidence" value="ECO:0007669"/>
    <property type="project" value="InterPro"/>
</dbReference>
<dbReference type="Pfam" id="PF17159">
    <property type="entry name" value="MASE3"/>
    <property type="match status" value="1"/>
</dbReference>
<dbReference type="Proteomes" id="UP000295620">
    <property type="component" value="Unassembled WGS sequence"/>
</dbReference>
<dbReference type="Pfam" id="PF02518">
    <property type="entry name" value="HATPase_c"/>
    <property type="match status" value="1"/>
</dbReference>
<dbReference type="Gene3D" id="3.30.450.20">
    <property type="entry name" value="PAS domain"/>
    <property type="match status" value="1"/>
</dbReference>
<feature type="domain" description="Histidine kinase" evidence="8">
    <location>
        <begin position="395"/>
        <end position="612"/>
    </location>
</feature>
<dbReference type="RefSeq" id="WP_133574295.1">
    <property type="nucleotide sequence ID" value="NZ_SNYC01000003.1"/>
</dbReference>
<dbReference type="PRINTS" id="PR00344">
    <property type="entry name" value="BCTRLSENSOR"/>
</dbReference>
<dbReference type="InterPro" id="IPR005467">
    <property type="entry name" value="His_kinase_dom"/>
</dbReference>
<dbReference type="PANTHER" id="PTHR43711">
    <property type="entry name" value="TWO-COMPONENT HISTIDINE KINASE"/>
    <property type="match status" value="1"/>
</dbReference>
<dbReference type="SUPFAM" id="SSF55874">
    <property type="entry name" value="ATPase domain of HSP90 chaperone/DNA topoisomerase II/histidine kinase"/>
    <property type="match status" value="1"/>
</dbReference>
<evidence type="ECO:0000256" key="4">
    <source>
        <dbReference type="ARBA" id="ARBA00022679"/>
    </source>
</evidence>
<evidence type="ECO:0000313" key="10">
    <source>
        <dbReference type="Proteomes" id="UP000295620"/>
    </source>
</evidence>
<feature type="transmembrane region" description="Helical" evidence="7">
    <location>
        <begin position="135"/>
        <end position="155"/>
    </location>
</feature>
<feature type="transmembrane region" description="Helical" evidence="7">
    <location>
        <begin position="12"/>
        <end position="28"/>
    </location>
</feature>
<dbReference type="InterPro" id="IPR036097">
    <property type="entry name" value="HisK_dim/P_sf"/>
</dbReference>
<dbReference type="InterPro" id="IPR036890">
    <property type="entry name" value="HATPase_C_sf"/>
</dbReference>
<evidence type="ECO:0000256" key="5">
    <source>
        <dbReference type="ARBA" id="ARBA00022777"/>
    </source>
</evidence>
<dbReference type="InterPro" id="IPR003661">
    <property type="entry name" value="HisK_dim/P_dom"/>
</dbReference>
<dbReference type="SMART" id="SM00388">
    <property type="entry name" value="HisKA"/>
    <property type="match status" value="1"/>
</dbReference>
<keyword evidence="4" id="KW-0808">Transferase</keyword>
<dbReference type="EC" id="2.7.13.3" evidence="2"/>
<feature type="transmembrane region" description="Helical" evidence="7">
    <location>
        <begin position="104"/>
        <end position="123"/>
    </location>
</feature>
<keyword evidence="7" id="KW-1133">Transmembrane helix</keyword>
<reference evidence="9 10" key="1">
    <citation type="submission" date="2019-03" db="EMBL/GenBank/DDBJ databases">
        <title>Genomic Encyclopedia of Archaeal and Bacterial Type Strains, Phase II (KMG-II): from individual species to whole genera.</title>
        <authorList>
            <person name="Goeker M."/>
        </authorList>
    </citation>
    <scope>NUCLEOTIDE SEQUENCE [LARGE SCALE GENOMIC DNA]</scope>
    <source>
        <strain evidence="9 10">DSM 19035</strain>
    </source>
</reference>
<evidence type="ECO:0000256" key="7">
    <source>
        <dbReference type="SAM" id="Phobius"/>
    </source>
</evidence>
<protein>
    <recommendedName>
        <fullName evidence="2">histidine kinase</fullName>
        <ecNumber evidence="2">2.7.13.3</ecNumber>
    </recommendedName>
</protein>
<keyword evidence="10" id="KW-1185">Reference proteome</keyword>
<gene>
    <name evidence="9" type="ORF">ATK78_0318</name>
</gene>
<dbReference type="InterPro" id="IPR033425">
    <property type="entry name" value="MASE3"/>
</dbReference>
<comment type="catalytic activity">
    <reaction evidence="1">
        <text>ATP + protein L-histidine = ADP + protein N-phospho-L-histidine.</text>
        <dbReference type="EC" id="2.7.13.3"/>
    </reaction>
</comment>
<dbReference type="SUPFAM" id="SSF47384">
    <property type="entry name" value="Homodimeric domain of signal transducing histidine kinase"/>
    <property type="match status" value="1"/>
</dbReference>
<feature type="transmembrane region" description="Helical" evidence="7">
    <location>
        <begin position="66"/>
        <end position="84"/>
    </location>
</feature>
<evidence type="ECO:0000256" key="2">
    <source>
        <dbReference type="ARBA" id="ARBA00012438"/>
    </source>
</evidence>
<organism evidence="9 10">
    <name type="scientific">Pedobacter metabolipauper</name>
    <dbReference type="NCBI Taxonomy" id="425513"/>
    <lineage>
        <taxon>Bacteria</taxon>
        <taxon>Pseudomonadati</taxon>
        <taxon>Bacteroidota</taxon>
        <taxon>Sphingobacteriia</taxon>
        <taxon>Sphingobacteriales</taxon>
        <taxon>Sphingobacteriaceae</taxon>
        <taxon>Pedobacter</taxon>
    </lineage>
</organism>
<sequence length="612" mass="68333">MSKLSLLFRNNYRTAFAVIFLVLVFYFSKIQGYILFHTFVELFSIVVAFAVFIVTWNSRRMQDNTFLHLVGISYIFIGGLDLLHTITYKGMNVISVPGFPANQFWVATRALEALTLLAGLLIIKSVKKLNSDLIFLGYFLVSLLIILSILVWQNFPVCFIEGQGQTDFKIYAEYAIIAVLLTAGFLLIKNKQRFSLPVYQLLLTSVIFTILSEFCFAIYISNSGPVNEIGHYAKLISFFLIYKANVETGFIRPTDTIFKNLKDSEEKYRTLAENLPGLVFRFDQDLNCIYSNGPDQDAMQFSTGNEAAADRPQTLSDQLRPILSRARQTGVIQQGTFDVDMPVGKQFYSVQVIPEYASLEEGGSYLVICQDVSGLKQTEQQLQALNETKDKLFSIIAHDLKNPFASLLSYSELIHKKAETLERVKIAHMAERMNTSAKQAYALLENLLNWSRIQTGLLKPSPEVISIAELFIEIASLTAPMALSKGVILQLAEGKDLTITADRQMTSTVLRNLISNALKFSYQGSSVKIDAQEKEGFVLFSVEDTGIGIAPENQDNLLEVGNKFSSPGTAAEMGTGLGLVLCREFVEANGGRIFLQSEFGVGTTFYFTLPRS</sequence>
<keyword evidence="5" id="KW-0418">Kinase</keyword>
<accession>A0A4R6SYS9</accession>
<dbReference type="PROSITE" id="PS50109">
    <property type="entry name" value="HIS_KIN"/>
    <property type="match status" value="1"/>
</dbReference>
<evidence type="ECO:0000313" key="9">
    <source>
        <dbReference type="EMBL" id="TDQ11202.1"/>
    </source>
</evidence>